<dbReference type="AlphaFoldDB" id="A0A915IWF4"/>
<accession>A0A915IWF4</accession>
<protein>
    <submittedName>
        <fullName evidence="2">Uncharacterized protein</fullName>
    </submittedName>
</protein>
<proteinExistence type="predicted"/>
<evidence type="ECO:0000313" key="1">
    <source>
        <dbReference type="Proteomes" id="UP000887565"/>
    </source>
</evidence>
<dbReference type="Proteomes" id="UP000887565">
    <property type="component" value="Unplaced"/>
</dbReference>
<sequence length="71" mass="8533">MERDIRPSLIFELSVYHKKDAHDADNNRRSSSLELTCGIYEYNSSKKYLAMIPMDFFESRDSFKEKQYISW</sequence>
<dbReference type="WBParaSite" id="nRc.2.0.1.t17740-RA">
    <property type="protein sequence ID" value="nRc.2.0.1.t17740-RA"/>
    <property type="gene ID" value="nRc.2.0.1.g17740"/>
</dbReference>
<name>A0A915IWF4_ROMCU</name>
<evidence type="ECO:0000313" key="2">
    <source>
        <dbReference type="WBParaSite" id="nRc.2.0.1.t17740-RA"/>
    </source>
</evidence>
<organism evidence="1 2">
    <name type="scientific">Romanomermis culicivorax</name>
    <name type="common">Nematode worm</name>
    <dbReference type="NCBI Taxonomy" id="13658"/>
    <lineage>
        <taxon>Eukaryota</taxon>
        <taxon>Metazoa</taxon>
        <taxon>Ecdysozoa</taxon>
        <taxon>Nematoda</taxon>
        <taxon>Enoplea</taxon>
        <taxon>Dorylaimia</taxon>
        <taxon>Mermithida</taxon>
        <taxon>Mermithoidea</taxon>
        <taxon>Mermithidae</taxon>
        <taxon>Romanomermis</taxon>
    </lineage>
</organism>
<keyword evidence="1" id="KW-1185">Reference proteome</keyword>
<reference evidence="2" key="1">
    <citation type="submission" date="2022-11" db="UniProtKB">
        <authorList>
            <consortium name="WormBaseParasite"/>
        </authorList>
    </citation>
    <scope>IDENTIFICATION</scope>
</reference>